<dbReference type="InterPro" id="IPR036206">
    <property type="entry name" value="ThiamineP_synth_sf"/>
</dbReference>
<accession>A0ABN3Z0V0</accession>
<evidence type="ECO:0000313" key="2">
    <source>
        <dbReference type="Proteomes" id="UP000002064"/>
    </source>
</evidence>
<sequence>MEFLDLLNSNKMTLIVSLPENKLEFAQAAVKGGADALKVHANVYHSASGNNFRGIMEQREVFEEIIKYANVPVGLVPGAQLYASKDEIKFVEEIGFSFLSMFAHYMPLYMIDSNLDKMIAVNETYDLGHIRAVNRIGVDVIEADVLPDDRREKIYVFDLMRYGRLVENVDKPVVVPTQRIIEPEEVRFLYELGVKGIMIGAIVTGNTVEGVERTTSLFREAINKL</sequence>
<dbReference type="EMBL" id="CP002032">
    <property type="protein sequence ID" value="ADH60286.1"/>
    <property type="molecule type" value="Genomic_DNA"/>
</dbReference>
<keyword evidence="2" id="KW-1185">Reference proteome</keyword>
<dbReference type="Proteomes" id="UP000002064">
    <property type="component" value="Chromosome"/>
</dbReference>
<dbReference type="SUPFAM" id="SSF51391">
    <property type="entry name" value="Thiamin phosphate synthase"/>
    <property type="match status" value="1"/>
</dbReference>
<name>A0ABN3Z0V0_THEM3</name>
<gene>
    <name evidence="1" type="ordered locus">Tmath_0531</name>
</gene>
<organism evidence="1 2">
    <name type="scientific">Thermoanaerobacter mathranii subsp. mathranii (strain DSM 11426 / CCUG 53645 / CIP 108742 / A3)</name>
    <dbReference type="NCBI Taxonomy" id="583358"/>
    <lineage>
        <taxon>Bacteria</taxon>
        <taxon>Bacillati</taxon>
        <taxon>Bacillota</taxon>
        <taxon>Clostridia</taxon>
        <taxon>Thermoanaerobacterales</taxon>
        <taxon>Thermoanaerobacteraceae</taxon>
        <taxon>Thermoanaerobacter</taxon>
    </lineage>
</organism>
<reference evidence="1 2" key="1">
    <citation type="submission" date="2010-05" db="EMBL/GenBank/DDBJ databases">
        <title>Complete sequence of Thermoanaerobacter mathranii subsp. mathranii mathranii str. A3.</title>
        <authorList>
            <consortium name="US DOE Joint Genome Institute"/>
            <person name="Lucas S."/>
            <person name="Copeland A."/>
            <person name="Lapidus A."/>
            <person name="Cheng J.-F."/>
            <person name="Bruce D."/>
            <person name="Goodwin L."/>
            <person name="Pitluck S."/>
            <person name="Held B."/>
            <person name="Detter J.C."/>
            <person name="Han C."/>
            <person name="Tapia R."/>
            <person name="Land M."/>
            <person name="Hauser L."/>
            <person name="Kyrpides N."/>
            <person name="Mikhailova N."/>
            <person name="Zhou J."/>
            <person name="Hemme C."/>
            <person name="Woyke T."/>
        </authorList>
    </citation>
    <scope>NUCLEOTIDE SEQUENCE [LARGE SCALE GENOMIC DNA]</scope>
    <source>
        <strain evidence="1 2">A3</strain>
    </source>
</reference>
<protein>
    <submittedName>
        <fullName evidence="1">Uncharacterized protein</fullName>
    </submittedName>
</protein>
<evidence type="ECO:0000313" key="1">
    <source>
        <dbReference type="EMBL" id="ADH60286.1"/>
    </source>
</evidence>
<dbReference type="RefSeq" id="WP_013149874.1">
    <property type="nucleotide sequence ID" value="NC_014209.1"/>
</dbReference>
<proteinExistence type="predicted"/>